<feature type="transmembrane region" description="Helical" evidence="6">
    <location>
        <begin position="205"/>
        <end position="227"/>
    </location>
</feature>
<feature type="transmembrane region" description="Helical" evidence="6">
    <location>
        <begin position="31"/>
        <end position="52"/>
    </location>
</feature>
<proteinExistence type="predicted"/>
<dbReference type="RefSeq" id="WP_255806167.1">
    <property type="nucleotide sequence ID" value="NZ_CP038802.1"/>
</dbReference>
<evidence type="ECO:0000313" key="9">
    <source>
        <dbReference type="Proteomes" id="UP001059401"/>
    </source>
</evidence>
<feature type="transmembrane region" description="Helical" evidence="6">
    <location>
        <begin position="72"/>
        <end position="91"/>
    </location>
</feature>
<protein>
    <submittedName>
        <fullName evidence="8">LTA synthase family protein</fullName>
    </submittedName>
</protein>
<dbReference type="EMBL" id="CP038802">
    <property type="protein sequence ID" value="UTY28285.1"/>
    <property type="molecule type" value="Genomic_DNA"/>
</dbReference>
<dbReference type="InterPro" id="IPR000917">
    <property type="entry name" value="Sulfatase_N"/>
</dbReference>
<evidence type="ECO:0000313" key="8">
    <source>
        <dbReference type="EMBL" id="UTY28285.1"/>
    </source>
</evidence>
<evidence type="ECO:0000256" key="5">
    <source>
        <dbReference type="ARBA" id="ARBA00023136"/>
    </source>
</evidence>
<evidence type="ECO:0000256" key="4">
    <source>
        <dbReference type="ARBA" id="ARBA00022989"/>
    </source>
</evidence>
<reference evidence="8" key="1">
    <citation type="submission" date="2019-04" db="EMBL/GenBank/DDBJ databases">
        <title>Whole genome sequencing of oral phylogroup 2 treponemes.</title>
        <authorList>
            <person name="Chan Y."/>
            <person name="Zeng H.H."/>
            <person name="Yu X.L."/>
            <person name="Leung W.K."/>
            <person name="Watt R.M."/>
        </authorList>
    </citation>
    <scope>NUCLEOTIDE SEQUENCE</scope>
    <source>
        <strain evidence="8">OMZ 847</strain>
    </source>
</reference>
<dbReference type="Proteomes" id="UP001059401">
    <property type="component" value="Chromosome"/>
</dbReference>
<feature type="transmembrane region" description="Helical" evidence="6">
    <location>
        <begin position="6"/>
        <end position="24"/>
    </location>
</feature>
<dbReference type="PANTHER" id="PTHR47371:SF3">
    <property type="entry name" value="PHOSPHOGLYCEROL TRANSFERASE I"/>
    <property type="match status" value="1"/>
</dbReference>
<keyword evidence="2" id="KW-1003">Cell membrane</keyword>
<feature type="domain" description="Sulfatase N-terminal" evidence="7">
    <location>
        <begin position="257"/>
        <end position="545"/>
    </location>
</feature>
<name>A0ABY5HTB9_9SPIR</name>
<sequence>MYYLASFIFLALISSFFYHVLYCKNIKLLKVLFNGFVITIIAQIIIFTLIRIVMGYDLFKVYNTLNPSRLKFIIKFNAVSLAAEITLIFLLRVFKVKKEIIDGECKGFISSIIVFLYTFLLMIFVYLDLFFPSLNIDQLLFTLGMPITGTNSLIFFGFILIIVVVPCISFFVNYFFIKNKIKFTFKFKNKSLTFFPINCRYHKSFILIWILFFILSINFKLGFIDYIKLSLKPNSSFYEENYIDPKTVKFDFPKQKKNLILIYIESMEAEAASTANPGINLIPELSLLAEEHISFSHNNALGGQLQLAGTGWSMASLCCTHLGLPLTLPISANSYENTKYFFNGAYGLGDLLKDNGYMLSFVMGADAEFGGLRALLKTHGNFDIKDSNYYRENGFVPKDYNVWWGIEDKKMIEFSKEELIRLGNTANPFMFSVFFEDTHSPGGYIDEDCEKKYPNQIHNVFSCTSKRIADFVNWIQEQPFYNNTVIVLLGDHLYMGGDLYTQKKSHYGRHAYNAFINTGKEAVFSKNRAFATFDFFPTIIESLGVKFEGGGAGIGRSLFSDKPTLLEQYGEEKLNEFINSKSYFYRNELLNKRDTPLK</sequence>
<evidence type="ECO:0000256" key="1">
    <source>
        <dbReference type="ARBA" id="ARBA00004651"/>
    </source>
</evidence>
<feature type="transmembrane region" description="Helical" evidence="6">
    <location>
        <begin position="112"/>
        <end position="134"/>
    </location>
</feature>
<keyword evidence="4 6" id="KW-1133">Transmembrane helix</keyword>
<keyword evidence="5 6" id="KW-0472">Membrane</keyword>
<dbReference type="Pfam" id="PF00884">
    <property type="entry name" value="Sulfatase"/>
    <property type="match status" value="1"/>
</dbReference>
<feature type="transmembrane region" description="Helical" evidence="6">
    <location>
        <begin position="154"/>
        <end position="177"/>
    </location>
</feature>
<dbReference type="InterPro" id="IPR017850">
    <property type="entry name" value="Alkaline_phosphatase_core_sf"/>
</dbReference>
<dbReference type="PANTHER" id="PTHR47371">
    <property type="entry name" value="LIPOTEICHOIC ACID SYNTHASE"/>
    <property type="match status" value="1"/>
</dbReference>
<keyword evidence="9" id="KW-1185">Reference proteome</keyword>
<evidence type="ECO:0000256" key="2">
    <source>
        <dbReference type="ARBA" id="ARBA00022475"/>
    </source>
</evidence>
<evidence type="ECO:0000256" key="3">
    <source>
        <dbReference type="ARBA" id="ARBA00022692"/>
    </source>
</evidence>
<dbReference type="SUPFAM" id="SSF53649">
    <property type="entry name" value="Alkaline phosphatase-like"/>
    <property type="match status" value="1"/>
</dbReference>
<evidence type="ECO:0000256" key="6">
    <source>
        <dbReference type="SAM" id="Phobius"/>
    </source>
</evidence>
<accession>A0ABY5HTB9</accession>
<dbReference type="InterPro" id="IPR050448">
    <property type="entry name" value="OpgB/LTA_synthase_biosynth"/>
</dbReference>
<keyword evidence="3 6" id="KW-0812">Transmembrane</keyword>
<evidence type="ECO:0000259" key="7">
    <source>
        <dbReference type="Pfam" id="PF00884"/>
    </source>
</evidence>
<dbReference type="Gene3D" id="3.40.720.10">
    <property type="entry name" value="Alkaline Phosphatase, subunit A"/>
    <property type="match status" value="1"/>
</dbReference>
<gene>
    <name evidence="8" type="ORF">E4N76_04315</name>
</gene>
<dbReference type="CDD" id="cd16015">
    <property type="entry name" value="LTA_synthase"/>
    <property type="match status" value="1"/>
</dbReference>
<organism evidence="8 9">
    <name type="scientific">Treponema putidum</name>
    <dbReference type="NCBI Taxonomy" id="221027"/>
    <lineage>
        <taxon>Bacteria</taxon>
        <taxon>Pseudomonadati</taxon>
        <taxon>Spirochaetota</taxon>
        <taxon>Spirochaetia</taxon>
        <taxon>Spirochaetales</taxon>
        <taxon>Treponemataceae</taxon>
        <taxon>Treponema</taxon>
    </lineage>
</organism>
<comment type="subcellular location">
    <subcellularLocation>
        <location evidence="1">Cell membrane</location>
        <topology evidence="1">Multi-pass membrane protein</topology>
    </subcellularLocation>
</comment>